<evidence type="ECO:0000259" key="7">
    <source>
        <dbReference type="PROSITE" id="PS50525"/>
    </source>
</evidence>
<dbReference type="EMBL" id="KM817675">
    <property type="protein sequence ID" value="AJG39245.1"/>
    <property type="molecule type" value="Viral_cRNA"/>
</dbReference>
<dbReference type="GO" id="GO:0039694">
    <property type="term" value="P:viral RNA genome replication"/>
    <property type="evidence" value="ECO:0007669"/>
    <property type="project" value="InterPro"/>
</dbReference>
<name>A0A0B5KKF7_9VIRU</name>
<protein>
    <recommendedName>
        <fullName evidence="2">RNA-directed RNA polymerase L</fullName>
        <ecNumber evidence="1">2.7.7.48</ecNumber>
    </recommendedName>
    <alternativeName>
        <fullName evidence="4">Large structural protein</fullName>
    </alternativeName>
    <alternativeName>
        <fullName evidence="6">Replicase</fullName>
    </alternativeName>
    <alternativeName>
        <fullName evidence="5">Transcriptase</fullName>
    </alternativeName>
</protein>
<evidence type="ECO:0000256" key="6">
    <source>
        <dbReference type="ARBA" id="ARBA00031012"/>
    </source>
</evidence>
<evidence type="ECO:0000256" key="3">
    <source>
        <dbReference type="ARBA" id="ARBA00022679"/>
    </source>
</evidence>
<dbReference type="Proteomes" id="UP000297024">
    <property type="component" value="Genome"/>
</dbReference>
<dbReference type="RefSeq" id="YP_010085075.1">
    <property type="nucleotide sequence ID" value="NC_055192.1"/>
</dbReference>
<evidence type="ECO:0000256" key="4">
    <source>
        <dbReference type="ARBA" id="ARBA00030285"/>
    </source>
</evidence>
<dbReference type="GO" id="GO:0003968">
    <property type="term" value="F:RNA-directed RNA polymerase activity"/>
    <property type="evidence" value="ECO:0007669"/>
    <property type="project" value="UniProtKB-KW"/>
</dbReference>
<dbReference type="GeneID" id="65100118"/>
<dbReference type="KEGG" id="vg:65100118"/>
<keyword evidence="3" id="KW-0808">Transferase</keyword>
<dbReference type="EC" id="2.7.7.48" evidence="1"/>
<evidence type="ECO:0000313" key="8">
    <source>
        <dbReference type="EMBL" id="AJG39245.1"/>
    </source>
</evidence>
<evidence type="ECO:0000313" key="9">
    <source>
        <dbReference type="Proteomes" id="UP000297024"/>
    </source>
</evidence>
<accession>A0A0B5KKF7</accession>
<feature type="domain" description="RdRp catalytic" evidence="7">
    <location>
        <begin position="1018"/>
        <end position="1213"/>
    </location>
</feature>
<keyword evidence="8" id="KW-0548">Nucleotidyltransferase</keyword>
<proteinExistence type="predicted"/>
<dbReference type="PROSITE" id="PS50525">
    <property type="entry name" value="RDRP_SSRNA_NEG_SEG"/>
    <property type="match status" value="1"/>
</dbReference>
<keyword evidence="8" id="KW-0696">RNA-directed RNA polymerase</keyword>
<evidence type="ECO:0000256" key="5">
    <source>
        <dbReference type="ARBA" id="ARBA00030436"/>
    </source>
</evidence>
<dbReference type="InterPro" id="IPR007099">
    <property type="entry name" value="RNA-dir_pol_NSvirus"/>
</dbReference>
<evidence type="ECO:0000256" key="2">
    <source>
        <dbReference type="ARBA" id="ARBA00018602"/>
    </source>
</evidence>
<evidence type="ECO:0000256" key="1">
    <source>
        <dbReference type="ARBA" id="ARBA00012494"/>
    </source>
</evidence>
<sequence>MTYQANIEGLDYELPDFSDPILCAEIYWKYINLRSMVAERYVHDHFSIYDRDASVHDTQVNEYLYKKGLNTVQTNQTPDVMVMIGHKLYVGDVTVTVNVRERQASKTEKYLELMEKIRQANNNLEVEFVVFAFEEDGSNVDLILDKINLITSAVRHAPNVITGQAEKELVRELKRINDYCKNIKNNVQDKETFINEMETQQGIIDNYEIGTGRHVERTKPLFTERAITLNLFKKVDKTNTTTKKTRDVDLNAIRQELAEKNDETFARRQPSQALPFLMNFNNDETEMNLNLLKSYALDIKSDSEMFSLFPHGEQLKNMIDLFNDLNIGKISESNLGKTKDEILENAKEIYGQTSPYYCKENALRQRNGFTSTYSYYKEKINKMNEPKPPESIHSCDYKMCISNTNKLIDLLGSQCNSTSTNLTYDKNMRADRYNREKMNIDDVDDIFQQINKTIGVNLASVMRKFVTDIAYIPKRFKKGIYYSIPVQKSGIVLTFTDTNFRARNPTIYFASITRVSNKINGSKNPDIALFQENYFSQNIIDIYKSENYTYFASKLYRYDLETLTKLVNADKELRTAIMCIATQLPEGDEFTRKLEVEKKKKLVKKISGVFTLLHLDLHQKSSIILDLMKYLTAMPMSEYSRLDILLKDKLNIMLKTNLDVWLVNRIFGYLKENIRLQQYRRKNNIIRVGGELSSTSFNIRGEFALFCDLEYKTDSVMLYLTEAQLLFQSRPKKLYKSQFINKAAVKVAKNNKEMALQEGKNPGWVIKGEDVNLRKIWSFANRVVKMNKPFQDVSQLSKQERLEQSEAAADLQRGYKLIDDPDSFSFPYESGFAWSKDVVYYMQQLNNSTHADRISPNKHTIYKKLGELFIYNLSLRGSCIIPGSELDKRFNKNFNGENIDERKSKDDGKARRVKNIKIKRSTTAMLNGLMSMKDHIESDNTESSRIHKILTDNLTRQMYFNMSEKEQRGDGRPIGSPDFFTKQKLYAIEMAYQIIGKNDPANLMARGVHRGAKISNMTRGMIKDSLDSNRRYLFYIVMDQSQFSEGDNVAKFEEYIRNTADIPYNIKRDMMDVMLGMQNRIQFFPKLPDQLKQNYSSEIVQNGVKGVAGWVQGMFNIISTDFHASLARWLVHCFNKFYYEHYQEDYNRDMDLYGSNLKLGETLTPIMYDQAVNSDDSLIAISSYNIKIIERFNEFFVLGKRLGCLEQNIKKSYTSSMIAEVIQKYAVNGTTVNIWAKDATALYANIRGLDLSKDISAAIGSLQTISRNGCPENICTYIRAELRNMIFRLYNLEKFNNLARIGIDINMLPVELGGWPGHLSTFELLMAGSQAQSNYCRKEFLKEDNNSIEKHICATSVYLNLLSNLNKNESEGVLVFKKDKPKEELITGKDIEMEFKQTIDEIDNSEFDYYSNDVVELAKNTQLEYEEKNIEIAYKSLGFSDNVDNYCRTLINCMSYIIKVPVKVSDTVVEIKKYKGKESGLSGLLKIRSSIISAVSDVAENLNVMLTSLSDANFSKDIKAMSAAVSYVAFNRCIVISGLKDRHTLIGAYKILKEIATVKRNKAVIIDSYKKAIQALTDQSDRSVYAELAITNTVLTGDFTTSGNIVVNKIPRTKDALNLQNDLQLVLSDILKPSILEAEGYKLKYPLQMRLDRQAILHQYEDWFKLSADKKKMCQTIYYYYLNIKRSRYRISFFVPDDNLSGYTNSCYLNIRDMKTKLIGNYESTVREKLLVKDEETKKIYSTIRTYYEIFMRFCIRERLTDIETFVDSVDIEIDNRIGNYRIHKDKLNYLSDIDQDLAEIVGVLNLLIDNDQKLLDRNLTTDMFRTEWVKEQNKTYNRRTGKVTWSGDFHVRLMKKNTIVVLIGAPGCISSLYSNTEDTKAIRELLYLFRVNNRFEGYSVNIRYKSIFYDGFFDISPVALATNDYIIEERPGIGMVIVKNPYKKLNFNTTTLNKIPFEFRSYRIEKLEKMRYIDYKVEFDNNKLQLKGGLNETKTIIDDKGRSVKVVGLVWKHIKNIVSFVHRFYPEQLMFKENLKIMGFPLNELKSNGSLLEFVRNKLYNLNIGQLLNLLKYIKDDNTIVLETIMNLIELTYNENDMFSRASNLTEAINTIRVDVGNQIKIMDQIDQEDQFADPDYMNEYIDVTDTQFSRTESIILALNSKQFDKMNYYKDLISGYVLSGFDDYISNLDFVKKDGTNFKGEKTEFYRDDTVDWADEVESDHFIKEHNNNVLLSTVGNALSLYFDNIKTKGTNRAYKKLSFLIEASLKYTSFMPESFNEEVYKEHYETMIEYNDKPVGDDNDLTDGFNIMNLILSILVEGAPSLDFDYKEKENQQDESESSFF</sequence>
<gene>
    <name evidence="8" type="primary">L</name>
</gene>
<reference evidence="8 9" key="1">
    <citation type="journal article" date="2015" name="Elife">
        <title>Unprecedented genomic diversity of RNA viruses in arthropods reveals the ancestry of negative-sense RNA viruses.</title>
        <authorList>
            <person name="Li C.X."/>
            <person name="Shi M."/>
            <person name="Tian J.H."/>
            <person name="Lin X.D."/>
            <person name="Kang Y.J."/>
            <person name="Chen L.J."/>
            <person name="Qin X.C."/>
            <person name="Xu J."/>
            <person name="Holmes E.C."/>
            <person name="Zhang Y.Z."/>
        </authorList>
    </citation>
    <scope>NUCLEOTIDE SEQUENCE [LARGE SCALE GENOMIC DNA]</scope>
    <source>
        <strain evidence="8 9">SXSSP02</strain>
    </source>
</reference>
<organism evidence="8 9">
    <name type="scientific">Sanxia Water Strider Virus 2</name>
    <dbReference type="NCBI Taxonomy" id="1608061"/>
    <lineage>
        <taxon>Viruses</taxon>
        <taxon>Riboviria</taxon>
        <taxon>Orthornavirae</taxon>
        <taxon>Negarnaviricota</taxon>
        <taxon>Polyploviricotina</taxon>
        <taxon>Bunyaviricetes</taxon>
        <taxon>Elliovirales</taxon>
        <taxon>Phasmaviridae</taxon>
        <taxon>Sawastrivirus</taxon>
        <taxon>Sawastrivirus sanxiaense</taxon>
    </lineage>
</organism>
<reference evidence="9" key="2">
    <citation type="journal article" date="2016" name="Nature">
        <title>Redefining the invertebrate RNA virosphere.</title>
        <authorList>
            <person name="Shi M."/>
            <person name="Lin X.D."/>
            <person name="Tian J.H."/>
            <person name="Chen L.J."/>
            <person name="Chen X."/>
            <person name="Li C.X."/>
            <person name="Qin X.C."/>
            <person name="Li J."/>
            <person name="Cao J.P."/>
            <person name="Eden J.S."/>
            <person name="Buchmann J."/>
            <person name="Wang W."/>
            <person name="Xu J."/>
            <person name="Holmes E.C."/>
            <person name="Zhang Y.Z."/>
        </authorList>
    </citation>
    <scope>NUCLEOTIDE SEQUENCE [LARGE SCALE GENOMIC DNA]</scope>
    <source>
        <strain evidence="9">SXSSP02</strain>
    </source>
</reference>
<keyword evidence="9" id="KW-1185">Reference proteome</keyword>